<keyword evidence="10" id="KW-1185">Reference proteome</keyword>
<evidence type="ECO:0000259" key="8">
    <source>
        <dbReference type="Pfam" id="PF11890"/>
    </source>
</evidence>
<evidence type="ECO:0000259" key="6">
    <source>
        <dbReference type="Pfam" id="PF00389"/>
    </source>
</evidence>
<reference evidence="9" key="1">
    <citation type="submission" date="2019-02" db="EMBL/GenBank/DDBJ databases">
        <authorList>
            <person name="Li S.-H."/>
        </authorList>
    </citation>
    <scope>NUCLEOTIDE SEQUENCE</scope>
    <source>
        <strain evidence="9">IMCC11814</strain>
    </source>
</reference>
<comment type="subcellular location">
    <subcellularLocation>
        <location evidence="5">Cytoplasm</location>
    </subcellularLocation>
</comment>
<evidence type="ECO:0000313" key="9">
    <source>
        <dbReference type="EMBL" id="MCX2976544.1"/>
    </source>
</evidence>
<dbReference type="InterPro" id="IPR020921">
    <property type="entry name" value="Erythronate-4-P_DHase"/>
</dbReference>
<comment type="function">
    <text evidence="5">Catalyzes the oxidation of erythronate-4-phosphate to 3-hydroxy-2-oxo-4-phosphonooxybutanoate.</text>
</comment>
<dbReference type="PROSITE" id="PS00671">
    <property type="entry name" value="D_2_HYDROXYACID_DH_3"/>
    <property type="match status" value="1"/>
</dbReference>
<dbReference type="InterPro" id="IPR024531">
    <property type="entry name" value="Erythronate-4-P_DHase_dimer"/>
</dbReference>
<keyword evidence="3 5" id="KW-0520">NAD</keyword>
<feature type="active site" evidence="5">
    <location>
        <position position="237"/>
    </location>
</feature>
<feature type="active site" evidence="5">
    <location>
        <position position="208"/>
    </location>
</feature>
<evidence type="ECO:0000256" key="1">
    <source>
        <dbReference type="ARBA" id="ARBA00022490"/>
    </source>
</evidence>
<feature type="binding site" evidence="5">
    <location>
        <position position="148"/>
    </location>
    <ligand>
        <name>NAD(+)</name>
        <dbReference type="ChEBI" id="CHEBI:57540"/>
    </ligand>
</feature>
<evidence type="ECO:0000256" key="5">
    <source>
        <dbReference type="HAMAP-Rule" id="MF_01825"/>
    </source>
</evidence>
<keyword evidence="4 5" id="KW-0664">Pyridoxine biosynthesis</keyword>
<dbReference type="PANTHER" id="PTHR10996">
    <property type="entry name" value="2-HYDROXYACID DEHYDROGENASE-RELATED"/>
    <property type="match status" value="1"/>
</dbReference>
<dbReference type="RefSeq" id="WP_279248292.1">
    <property type="nucleotide sequence ID" value="NZ_SHNO01000001.1"/>
</dbReference>
<feature type="active site" description="Proton donor" evidence="5">
    <location>
        <position position="254"/>
    </location>
</feature>
<dbReference type="InterPro" id="IPR006139">
    <property type="entry name" value="D-isomer_2_OHA_DH_cat_dom"/>
</dbReference>
<dbReference type="Pfam" id="PF00389">
    <property type="entry name" value="2-Hacid_dh"/>
    <property type="match status" value="1"/>
</dbReference>
<dbReference type="EC" id="1.1.1.290" evidence="5"/>
<comment type="caution">
    <text evidence="9">The sequence shown here is derived from an EMBL/GenBank/DDBJ whole genome shotgun (WGS) entry which is preliminary data.</text>
</comment>
<gene>
    <name evidence="5" type="primary">pdxB</name>
    <name evidence="9" type="ORF">EYC82_04180</name>
</gene>
<feature type="domain" description="Erythronate-4-phosphate dehydrogenase dimerisation" evidence="8">
    <location>
        <begin position="304"/>
        <end position="370"/>
    </location>
</feature>
<keyword evidence="2 5" id="KW-0560">Oxidoreductase</keyword>
<evidence type="ECO:0000256" key="3">
    <source>
        <dbReference type="ARBA" id="ARBA00023027"/>
    </source>
</evidence>
<dbReference type="HAMAP" id="MF_01825">
    <property type="entry name" value="PdxB"/>
    <property type="match status" value="1"/>
</dbReference>
<proteinExistence type="inferred from homology"/>
<dbReference type="PANTHER" id="PTHR10996:SF178">
    <property type="entry name" value="2-HYDROXYACID DEHYDROGENASE YGL185C-RELATED"/>
    <property type="match status" value="1"/>
</dbReference>
<feature type="binding site" evidence="5">
    <location>
        <position position="47"/>
    </location>
    <ligand>
        <name>substrate</name>
    </ligand>
</feature>
<evidence type="ECO:0000256" key="2">
    <source>
        <dbReference type="ARBA" id="ARBA00023002"/>
    </source>
</evidence>
<evidence type="ECO:0000259" key="7">
    <source>
        <dbReference type="Pfam" id="PF02826"/>
    </source>
</evidence>
<comment type="caution">
    <text evidence="5">Lacks conserved residue(s) required for the propagation of feature annotation.</text>
</comment>
<dbReference type="Gene3D" id="3.40.50.720">
    <property type="entry name" value="NAD(P)-binding Rossmann-like Domain"/>
    <property type="match status" value="2"/>
</dbReference>
<dbReference type="Gene3D" id="3.30.1370.170">
    <property type="match status" value="1"/>
</dbReference>
<protein>
    <recommendedName>
        <fullName evidence="5">Erythronate-4-phosphate dehydrogenase</fullName>
        <ecNumber evidence="5">1.1.1.290</ecNumber>
    </recommendedName>
</protein>
<comment type="subunit">
    <text evidence="5">Homodimer.</text>
</comment>
<dbReference type="EMBL" id="SHNO01000001">
    <property type="protein sequence ID" value="MCX2976544.1"/>
    <property type="molecule type" value="Genomic_DNA"/>
</dbReference>
<organism evidence="9 10">
    <name type="scientific">Candidatus Marimicrobium litorale</name>
    <dbReference type="NCBI Taxonomy" id="2518991"/>
    <lineage>
        <taxon>Bacteria</taxon>
        <taxon>Pseudomonadati</taxon>
        <taxon>Pseudomonadota</taxon>
        <taxon>Gammaproteobacteria</taxon>
        <taxon>Cellvibrionales</taxon>
        <taxon>Halieaceae</taxon>
        <taxon>Marimicrobium</taxon>
    </lineage>
</organism>
<comment type="pathway">
    <text evidence="5">Cofactor biosynthesis; pyridoxine 5'-phosphate biosynthesis; pyridoxine 5'-phosphate from D-erythrose 4-phosphate: step 2/5.</text>
</comment>
<accession>A0ABT3T4X6</accession>
<feature type="binding site" evidence="5">
    <location>
        <position position="232"/>
    </location>
    <ligand>
        <name>NAD(+)</name>
        <dbReference type="ChEBI" id="CHEBI:57540"/>
    </ligand>
</feature>
<dbReference type="SUPFAM" id="SSF51735">
    <property type="entry name" value="NAD(P)-binding Rossmann-fold domains"/>
    <property type="match status" value="1"/>
</dbReference>
<dbReference type="InterPro" id="IPR050223">
    <property type="entry name" value="D-isomer_2-hydroxyacid_DH"/>
</dbReference>
<feature type="domain" description="D-isomer specific 2-hydroxyacid dehydrogenase NAD-binding" evidence="7">
    <location>
        <begin position="112"/>
        <end position="256"/>
    </location>
</feature>
<comment type="similarity">
    <text evidence="5">Belongs to the D-isomer specific 2-hydroxyacid dehydrogenase family. PdxB subfamily.</text>
</comment>
<name>A0ABT3T4X6_9GAMM</name>
<sequence length="381" mass="40970">MVLRMLVDENIPGAEHVLGPFGRVQRFSGRSLTRSQLVDTDALLVRSVTTVNESLLSGTPVRFVGSATSGIDHIDVSYLHNSGIHFAYAGGANANSVVEYVLSAIASVDDRLERLLAGEACGIVGYGFVGKALAMRFHALGIACRVYDPWLDRDDVSGAVDLEEALACNVVCLHPALTDKAPYPSRHLLNRDTLPLLQPGALLINASRGEVIDSLALLAHLKAGNDLLTVLDVWEDEPHINIALLKQVTLATPHIAGYSLDSKIVATHMLASAMAMARGISELAPHHATEGQAPWVLADGLSGAALIRALVHAHYDVREDDRRLRGGGSDRISEHFDYMRKNYPARRELALARIKLPAGFSDLATLHALGCEIYEGEASSG</sequence>
<evidence type="ECO:0000256" key="4">
    <source>
        <dbReference type="ARBA" id="ARBA00023096"/>
    </source>
</evidence>
<dbReference type="InterPro" id="IPR029753">
    <property type="entry name" value="D-isomer_DH_CS"/>
</dbReference>
<dbReference type="InterPro" id="IPR036291">
    <property type="entry name" value="NAD(P)-bd_dom_sf"/>
</dbReference>
<comment type="catalytic activity">
    <reaction evidence="5">
        <text>4-phospho-D-erythronate + NAD(+) = (R)-3-hydroxy-2-oxo-4-phosphooxybutanoate + NADH + H(+)</text>
        <dbReference type="Rhea" id="RHEA:18829"/>
        <dbReference type="ChEBI" id="CHEBI:15378"/>
        <dbReference type="ChEBI" id="CHEBI:57540"/>
        <dbReference type="ChEBI" id="CHEBI:57945"/>
        <dbReference type="ChEBI" id="CHEBI:58538"/>
        <dbReference type="ChEBI" id="CHEBI:58766"/>
        <dbReference type="EC" id="1.1.1.290"/>
    </reaction>
</comment>
<feature type="binding site" evidence="5">
    <location>
        <position position="257"/>
    </location>
    <ligand>
        <name>NAD(+)</name>
        <dbReference type="ChEBI" id="CHEBI:57540"/>
    </ligand>
</feature>
<feature type="binding site" evidence="5">
    <location>
        <position position="258"/>
    </location>
    <ligand>
        <name>substrate</name>
    </ligand>
</feature>
<dbReference type="InterPro" id="IPR006140">
    <property type="entry name" value="D-isomer_DH_NAD-bd"/>
</dbReference>
<feature type="binding site" evidence="5">
    <location>
        <begin position="206"/>
        <end position="208"/>
    </location>
    <ligand>
        <name>NAD(+)</name>
        <dbReference type="ChEBI" id="CHEBI:57540"/>
    </ligand>
</feature>
<dbReference type="Proteomes" id="UP001143304">
    <property type="component" value="Unassembled WGS sequence"/>
</dbReference>
<dbReference type="Pfam" id="PF11890">
    <property type="entry name" value="DUF3410"/>
    <property type="match status" value="1"/>
</dbReference>
<dbReference type="SUPFAM" id="SSF52283">
    <property type="entry name" value="Formate/glycerate dehydrogenase catalytic domain-like"/>
    <property type="match status" value="1"/>
</dbReference>
<feature type="binding site" evidence="5">
    <location>
        <position position="68"/>
    </location>
    <ligand>
        <name>substrate</name>
    </ligand>
</feature>
<feature type="domain" description="D-isomer specific 2-hydroxyacid dehydrogenase catalytic" evidence="6">
    <location>
        <begin position="33"/>
        <end position="265"/>
    </location>
</feature>
<dbReference type="CDD" id="cd12158">
    <property type="entry name" value="ErythrP_dh"/>
    <property type="match status" value="1"/>
</dbReference>
<evidence type="ECO:0000313" key="10">
    <source>
        <dbReference type="Proteomes" id="UP001143304"/>
    </source>
</evidence>
<dbReference type="InterPro" id="IPR038251">
    <property type="entry name" value="PdxB_dimer_sf"/>
</dbReference>
<dbReference type="Pfam" id="PF02826">
    <property type="entry name" value="2-Hacid_dh_C"/>
    <property type="match status" value="1"/>
</dbReference>
<keyword evidence="1 5" id="KW-0963">Cytoplasm</keyword>